<dbReference type="GO" id="GO:0002098">
    <property type="term" value="P:tRNA wobble uridine modification"/>
    <property type="evidence" value="ECO:0007669"/>
    <property type="project" value="TreeGrafter"/>
</dbReference>
<dbReference type="HAMAP" id="MF_00379">
    <property type="entry name" value="GTPase_MnmE"/>
    <property type="match status" value="1"/>
</dbReference>
<comment type="function">
    <text evidence="7">Exhibits a very high intrinsic GTPase hydrolysis rate. Involved in the addition of a carboxymethylaminomethyl (cmnm) group at the wobble position (U34) of certain tRNAs, forming tRNA-cmnm(5)s(2)U34.</text>
</comment>
<feature type="binding site" evidence="7">
    <location>
        <begin position="271"/>
        <end position="274"/>
    </location>
    <ligand>
        <name>GTP</name>
        <dbReference type="ChEBI" id="CHEBI:37565"/>
    </ligand>
</feature>
<comment type="cofactor">
    <cofactor evidence="7">
        <name>K(+)</name>
        <dbReference type="ChEBI" id="CHEBI:29103"/>
    </cofactor>
    <text evidence="7">Binds 1 potassium ion per subunit.</text>
</comment>
<feature type="domain" description="TrmE-type G" evidence="9">
    <location>
        <begin position="217"/>
        <end position="370"/>
    </location>
</feature>
<evidence type="ECO:0000259" key="9">
    <source>
        <dbReference type="PROSITE" id="PS51709"/>
    </source>
</evidence>
<evidence type="ECO:0000256" key="4">
    <source>
        <dbReference type="ARBA" id="ARBA00022801"/>
    </source>
</evidence>
<dbReference type="Proteomes" id="UP000245629">
    <property type="component" value="Chromosome 2"/>
</dbReference>
<dbReference type="PANTHER" id="PTHR42714">
    <property type="entry name" value="TRNA MODIFICATION GTPASE GTPBP3"/>
    <property type="match status" value="1"/>
</dbReference>
<protein>
    <recommendedName>
        <fullName evidence="7">tRNA modification GTPase MnmE</fullName>
        <ecNumber evidence="7">3.6.-.-</ecNumber>
    </recommendedName>
</protein>
<feature type="binding site" evidence="7">
    <location>
        <begin position="351"/>
        <end position="353"/>
    </location>
    <ligand>
        <name>GTP</name>
        <dbReference type="ChEBI" id="CHEBI:37565"/>
    </ligand>
</feature>
<organism evidence="10 11">
    <name type="scientific">Azospirillum thermophilum</name>
    <dbReference type="NCBI Taxonomy" id="2202148"/>
    <lineage>
        <taxon>Bacteria</taxon>
        <taxon>Pseudomonadati</taxon>
        <taxon>Pseudomonadota</taxon>
        <taxon>Alphaproteobacteria</taxon>
        <taxon>Rhodospirillales</taxon>
        <taxon>Azospirillaceae</taxon>
        <taxon>Azospirillum</taxon>
    </lineage>
</organism>
<dbReference type="SUPFAM" id="SSF52540">
    <property type="entry name" value="P-loop containing nucleoside triphosphate hydrolases"/>
    <property type="match status" value="1"/>
</dbReference>
<feature type="binding site" evidence="7">
    <location>
        <position position="81"/>
    </location>
    <ligand>
        <name>(6S)-5-formyl-5,6,7,8-tetrahydrofolate</name>
        <dbReference type="ChEBI" id="CHEBI:57457"/>
    </ligand>
</feature>
<dbReference type="SUPFAM" id="SSF116878">
    <property type="entry name" value="TrmE connector domain"/>
    <property type="match status" value="1"/>
</dbReference>
<name>A0A2S2CNG4_9PROT</name>
<feature type="binding site" evidence="7">
    <location>
        <begin position="246"/>
        <end position="252"/>
    </location>
    <ligand>
        <name>GTP</name>
        <dbReference type="ChEBI" id="CHEBI:37565"/>
    </ligand>
</feature>
<proteinExistence type="inferred from homology"/>
<dbReference type="NCBIfam" id="NF003661">
    <property type="entry name" value="PRK05291.1-3"/>
    <property type="match status" value="1"/>
</dbReference>
<comment type="similarity">
    <text evidence="1 7 8">Belongs to the TRAFAC class TrmE-Era-EngA-EngB-Septin-like GTPase superfamily. TrmE GTPase family.</text>
</comment>
<evidence type="ECO:0000313" key="10">
    <source>
        <dbReference type="EMBL" id="AWK86051.1"/>
    </source>
</evidence>
<feature type="binding site" evidence="7">
    <location>
        <position position="252"/>
    </location>
    <ligand>
        <name>Mg(2+)</name>
        <dbReference type="ChEBI" id="CHEBI:18420"/>
    </ligand>
</feature>
<dbReference type="PANTHER" id="PTHR42714:SF2">
    <property type="entry name" value="TRNA MODIFICATION GTPASE GTPBP3, MITOCHONDRIAL"/>
    <property type="match status" value="1"/>
</dbReference>
<dbReference type="Gene3D" id="1.20.120.430">
    <property type="entry name" value="tRNA modification GTPase MnmE domain 2"/>
    <property type="match status" value="1"/>
</dbReference>
<dbReference type="EC" id="3.6.-.-" evidence="7"/>
<dbReference type="InterPro" id="IPR031168">
    <property type="entry name" value="G_TrmE"/>
</dbReference>
<evidence type="ECO:0000256" key="7">
    <source>
        <dbReference type="HAMAP-Rule" id="MF_00379"/>
    </source>
</evidence>
<dbReference type="Pfam" id="PF10396">
    <property type="entry name" value="TrmE_N"/>
    <property type="match status" value="1"/>
</dbReference>
<evidence type="ECO:0000256" key="8">
    <source>
        <dbReference type="RuleBase" id="RU003313"/>
    </source>
</evidence>
<dbReference type="GO" id="GO:0005737">
    <property type="term" value="C:cytoplasm"/>
    <property type="evidence" value="ECO:0007669"/>
    <property type="project" value="UniProtKB-SubCell"/>
</dbReference>
<comment type="subcellular location">
    <subcellularLocation>
        <location evidence="7">Cytoplasm</location>
    </subcellularLocation>
</comment>
<evidence type="ECO:0000256" key="5">
    <source>
        <dbReference type="ARBA" id="ARBA00022958"/>
    </source>
</evidence>
<keyword evidence="7" id="KW-0963">Cytoplasm</keyword>
<dbReference type="GO" id="GO:0030488">
    <property type="term" value="P:tRNA methylation"/>
    <property type="evidence" value="ECO:0007669"/>
    <property type="project" value="TreeGrafter"/>
</dbReference>
<dbReference type="GO" id="GO:0046872">
    <property type="term" value="F:metal ion binding"/>
    <property type="evidence" value="ECO:0007669"/>
    <property type="project" value="UniProtKB-KW"/>
</dbReference>
<dbReference type="GO" id="GO:0003924">
    <property type="term" value="F:GTPase activity"/>
    <property type="evidence" value="ECO:0007669"/>
    <property type="project" value="UniProtKB-UniRule"/>
</dbReference>
<reference evidence="11" key="1">
    <citation type="submission" date="2018-05" db="EMBL/GenBank/DDBJ databases">
        <title>Azospirillum thermophila sp. nov., a novel isolated from hot spring.</title>
        <authorList>
            <person name="Zhao Z."/>
        </authorList>
    </citation>
    <scope>NUCLEOTIDE SEQUENCE [LARGE SCALE GENOMIC DNA]</scope>
    <source>
        <strain evidence="11">CFH 70021</strain>
    </source>
</reference>
<dbReference type="EMBL" id="CP029353">
    <property type="protein sequence ID" value="AWK86051.1"/>
    <property type="molecule type" value="Genomic_DNA"/>
</dbReference>
<dbReference type="InterPro" id="IPR006073">
    <property type="entry name" value="GTP-bd"/>
</dbReference>
<evidence type="ECO:0000256" key="6">
    <source>
        <dbReference type="ARBA" id="ARBA00023134"/>
    </source>
</evidence>
<feature type="binding site" evidence="7">
    <location>
        <position position="21"/>
    </location>
    <ligand>
        <name>(6S)-5-formyl-5,6,7,8-tetrahydrofolate</name>
        <dbReference type="ChEBI" id="CHEBI:57457"/>
    </ligand>
</feature>
<dbReference type="PRINTS" id="PR00326">
    <property type="entry name" value="GTP1OBG"/>
</dbReference>
<dbReference type="InterPro" id="IPR018948">
    <property type="entry name" value="GTP-bd_TrmE_N"/>
</dbReference>
<dbReference type="FunFam" id="3.30.1360.120:FF:000007">
    <property type="entry name" value="tRNA modification GTPase GTPBP3, mitochondrial"/>
    <property type="match status" value="1"/>
</dbReference>
<feature type="binding site" evidence="7">
    <location>
        <begin position="227"/>
        <end position="232"/>
    </location>
    <ligand>
        <name>GTP</name>
        <dbReference type="ChEBI" id="CHEBI:37565"/>
    </ligand>
</feature>
<feature type="binding site" evidence="7">
    <location>
        <position position="121"/>
    </location>
    <ligand>
        <name>(6S)-5-formyl-5,6,7,8-tetrahydrofolate</name>
        <dbReference type="ChEBI" id="CHEBI:57457"/>
    </ligand>
</feature>
<keyword evidence="3 7" id="KW-0547">Nucleotide-binding</keyword>
<dbReference type="AlphaFoldDB" id="A0A2S2CNG4"/>
<comment type="caution">
    <text evidence="7">Lacks conserved residue(s) required for the propagation of feature annotation.</text>
</comment>
<keyword evidence="7" id="KW-0479">Metal-binding</keyword>
<dbReference type="CDD" id="cd04164">
    <property type="entry name" value="trmE"/>
    <property type="match status" value="1"/>
</dbReference>
<evidence type="ECO:0000256" key="3">
    <source>
        <dbReference type="ARBA" id="ARBA00022741"/>
    </source>
</evidence>
<keyword evidence="7" id="KW-0460">Magnesium</keyword>
<dbReference type="Pfam" id="PF12631">
    <property type="entry name" value="MnmE_helical"/>
    <property type="match status" value="1"/>
</dbReference>
<gene>
    <name evidence="7" type="primary">mnmE</name>
    <name evidence="7" type="synonym">trmE</name>
    <name evidence="10" type="ORF">DEW08_07115</name>
</gene>
<dbReference type="InterPro" id="IPR027266">
    <property type="entry name" value="TrmE/GcvT-like"/>
</dbReference>
<dbReference type="InterPro" id="IPR025867">
    <property type="entry name" value="MnmE_helical"/>
</dbReference>
<dbReference type="Gene3D" id="3.30.1360.120">
    <property type="entry name" value="Probable tRNA modification gtpase trme, domain 1"/>
    <property type="match status" value="1"/>
</dbReference>
<dbReference type="InterPro" id="IPR027368">
    <property type="entry name" value="MnmE_dom2"/>
</dbReference>
<feature type="binding site" evidence="7">
    <location>
        <position position="444"/>
    </location>
    <ligand>
        <name>(6S)-5-formyl-5,6,7,8-tetrahydrofolate</name>
        <dbReference type="ChEBI" id="CHEBI:57457"/>
    </ligand>
</feature>
<dbReference type="NCBIfam" id="TIGR00450">
    <property type="entry name" value="mnmE_trmE_thdF"/>
    <property type="match status" value="1"/>
</dbReference>
<feature type="binding site" evidence="7">
    <location>
        <position position="231"/>
    </location>
    <ligand>
        <name>Mg(2+)</name>
        <dbReference type="ChEBI" id="CHEBI:18420"/>
    </ligand>
</feature>
<dbReference type="Pfam" id="PF01926">
    <property type="entry name" value="MMR_HSR1"/>
    <property type="match status" value="1"/>
</dbReference>
<dbReference type="CDD" id="cd14858">
    <property type="entry name" value="TrmE_N"/>
    <property type="match status" value="1"/>
</dbReference>
<keyword evidence="6 7" id="KW-0342">GTP-binding</keyword>
<dbReference type="Gene3D" id="3.40.50.300">
    <property type="entry name" value="P-loop containing nucleotide triphosphate hydrolases"/>
    <property type="match status" value="1"/>
</dbReference>
<evidence type="ECO:0000256" key="2">
    <source>
        <dbReference type="ARBA" id="ARBA00022694"/>
    </source>
</evidence>
<keyword evidence="11" id="KW-1185">Reference proteome</keyword>
<dbReference type="InterPro" id="IPR027417">
    <property type="entry name" value="P-loop_NTPase"/>
</dbReference>
<sequence>MTATIFALATAPGRSGVAVVRISGPGAAGALAALTPGKPLPRPREATLAALRHPVGGELLDRAMVLRFAAPRSFTGEDVVELHLHGGRAVVAGVVEVLASLPGLRIAEPGEFTRRAFENGKLDLTEAEAVADLVDAETAAQKRQALRQMEGMLGRLYDGWRERLTRALAHIEAAIDFPEEDLPGGVADAVRPVLETLAAGIRTHLDDGGRGERLREGLHIAIVGAPNAGKSSLLNALARREAAIVSSRAGTTRDVIEVHLDLGGYPVVLADTAGLREAAADEVEEEGIRRARDRAARADVKVAVFDATALPALDPATLALVDADTVVVLNKTDLAEPPAVTVAGHPAVALSARTGAGLATLEAVLTTFTADRLAGSGAPALTRARHRAALEECCEALLRALAAPLPELAAEDVRLASRALGRITGRVDVEDLLDVIFRDFCIGK</sequence>
<evidence type="ECO:0000256" key="1">
    <source>
        <dbReference type="ARBA" id="ARBA00011043"/>
    </source>
</evidence>
<dbReference type="InterPro" id="IPR005225">
    <property type="entry name" value="Small_GTP-bd"/>
</dbReference>
<comment type="subunit">
    <text evidence="7">Homodimer. Heterotetramer of two MnmE and two MnmG subunits.</text>
</comment>
<evidence type="ECO:0000313" key="11">
    <source>
        <dbReference type="Proteomes" id="UP000245629"/>
    </source>
</evidence>
<keyword evidence="4 7" id="KW-0378">Hydrolase</keyword>
<dbReference type="GO" id="GO:0005525">
    <property type="term" value="F:GTP binding"/>
    <property type="evidence" value="ECO:0007669"/>
    <property type="project" value="UniProtKB-UniRule"/>
</dbReference>
<dbReference type="NCBIfam" id="TIGR00231">
    <property type="entry name" value="small_GTP"/>
    <property type="match status" value="1"/>
</dbReference>
<dbReference type="OrthoDB" id="9805918at2"/>
<accession>A0A2S2CNG4</accession>
<dbReference type="KEGG" id="azz:DEW08_07115"/>
<keyword evidence="2 7" id="KW-0819">tRNA processing</keyword>
<dbReference type="InterPro" id="IPR004520">
    <property type="entry name" value="GTPase_MnmE"/>
</dbReference>
<keyword evidence="5 7" id="KW-0630">Potassium</keyword>
<dbReference type="RefSeq" id="WP_109325741.1">
    <property type="nucleotide sequence ID" value="NZ_CP029353.1"/>
</dbReference>
<dbReference type="PROSITE" id="PS51709">
    <property type="entry name" value="G_TRME"/>
    <property type="match status" value="1"/>
</dbReference>